<dbReference type="Pfam" id="PF00646">
    <property type="entry name" value="F-box"/>
    <property type="match status" value="1"/>
</dbReference>
<dbReference type="EMBL" id="JBBPBN010000026">
    <property type="protein sequence ID" value="KAK9007440.1"/>
    <property type="molecule type" value="Genomic_DNA"/>
</dbReference>
<evidence type="ECO:0000313" key="2">
    <source>
        <dbReference type="EMBL" id="KAK9007440.1"/>
    </source>
</evidence>
<dbReference type="InterPro" id="IPR036047">
    <property type="entry name" value="F-box-like_dom_sf"/>
</dbReference>
<dbReference type="InterPro" id="IPR006527">
    <property type="entry name" value="F-box-assoc_dom_typ1"/>
</dbReference>
<dbReference type="InterPro" id="IPR011047">
    <property type="entry name" value="Quinoprotein_ADH-like_sf"/>
</dbReference>
<dbReference type="InterPro" id="IPR017451">
    <property type="entry name" value="F-box-assoc_interact_dom"/>
</dbReference>
<organism evidence="2 3">
    <name type="scientific">Hibiscus sabdariffa</name>
    <name type="common">roselle</name>
    <dbReference type="NCBI Taxonomy" id="183260"/>
    <lineage>
        <taxon>Eukaryota</taxon>
        <taxon>Viridiplantae</taxon>
        <taxon>Streptophyta</taxon>
        <taxon>Embryophyta</taxon>
        <taxon>Tracheophyta</taxon>
        <taxon>Spermatophyta</taxon>
        <taxon>Magnoliopsida</taxon>
        <taxon>eudicotyledons</taxon>
        <taxon>Gunneridae</taxon>
        <taxon>Pentapetalae</taxon>
        <taxon>rosids</taxon>
        <taxon>malvids</taxon>
        <taxon>Malvales</taxon>
        <taxon>Malvaceae</taxon>
        <taxon>Malvoideae</taxon>
        <taxon>Hibiscus</taxon>
    </lineage>
</organism>
<sequence length="680" mass="80455">MAVTSNAQWPDDLATLILLRLPVKSIIRFKCVSTTWRCLFGNPSFVSQHLCISKRNQRIVVSYTDEHEHDDEIALRMFHDTTLATFDDWFPQFQTLRAVSVCIHDGLLFVCDINLRLRLWNPATRETRFLPQYYTDARHRRYWNTIEFGSDPISNEYKVILIVRNDKPYKTPLLPRLRCAVYKMSTDSWRELKREELHLVEGKSLYNSENACVNGVYYWVASDDVSYWKYYVVAFDMRKEVFQLIQWPHIPDTQPNSTGELVIIPRVDRISLWISDSYTDSHTSNHDFWMLDEHGQYWTKLLTIGPLLELASPIQQTVTNSSFIRLPVKSIIRFKCVSTIWRCLFGNPSFVSQHLCISKRNQRIVVSYTDEHEHDDEIVLRMFHDTTLATFDDWFPQFQTLRAVSVCIHDGLLFVCDINLRIRLWNPATRETRFLPQYYTDARHRRYWNTIGFGSDPISNEYKVILIVRNDKPYKTPLLPWLRCAVYKMSTDSWRELKREELHLVEGKSLYNSKNACVNGVYYWVASDYVPYWKHCVVAFDMRKEVFQLIQWPHIPDTQPNSTGELFIIPSVDRISLWISDSYADSHTSNHDFWMLDEHGQYWTKLLTIGPLLEVRMLLGFWNIGKGNIKILAYFTNRKLQLYDLQTHQLIDTGLRHKLNGAQFCIYTYEESLVTIRRHR</sequence>
<dbReference type="SMART" id="SM00256">
    <property type="entry name" value="FBOX"/>
    <property type="match status" value="1"/>
</dbReference>
<dbReference type="InterPro" id="IPR001810">
    <property type="entry name" value="F-box_dom"/>
</dbReference>
<dbReference type="Proteomes" id="UP001396334">
    <property type="component" value="Unassembled WGS sequence"/>
</dbReference>
<protein>
    <recommendedName>
        <fullName evidence="1">F-box domain-containing protein</fullName>
    </recommendedName>
</protein>
<feature type="domain" description="F-box" evidence="1">
    <location>
        <begin position="9"/>
        <end position="49"/>
    </location>
</feature>
<evidence type="ECO:0000259" key="1">
    <source>
        <dbReference type="SMART" id="SM00256"/>
    </source>
</evidence>
<evidence type="ECO:0000313" key="3">
    <source>
        <dbReference type="Proteomes" id="UP001396334"/>
    </source>
</evidence>
<keyword evidence="3" id="KW-1185">Reference proteome</keyword>
<dbReference type="PANTHER" id="PTHR31672:SF10">
    <property type="entry name" value="F-BOX DOMAIN-CONTAINING PROTEIN"/>
    <property type="match status" value="1"/>
</dbReference>
<dbReference type="SUPFAM" id="SSF50965">
    <property type="entry name" value="Galactose oxidase, central domain"/>
    <property type="match status" value="1"/>
</dbReference>
<accession>A0ABR2R3B7</accession>
<dbReference type="SUPFAM" id="SSF81383">
    <property type="entry name" value="F-box domain"/>
    <property type="match status" value="1"/>
</dbReference>
<dbReference type="InterPro" id="IPR050796">
    <property type="entry name" value="SCF_F-box_component"/>
</dbReference>
<name>A0ABR2R3B7_9ROSI</name>
<comment type="caution">
    <text evidence="2">The sequence shown here is derived from an EMBL/GenBank/DDBJ whole genome shotgun (WGS) entry which is preliminary data.</text>
</comment>
<reference evidence="2 3" key="1">
    <citation type="journal article" date="2024" name="G3 (Bethesda)">
        <title>Genome assembly of Hibiscus sabdariffa L. provides insights into metabolisms of medicinal natural products.</title>
        <authorList>
            <person name="Kim T."/>
        </authorList>
    </citation>
    <scope>NUCLEOTIDE SEQUENCE [LARGE SCALE GENOMIC DNA]</scope>
    <source>
        <strain evidence="2">TK-2024</strain>
        <tissue evidence="2">Old leaves</tissue>
    </source>
</reference>
<dbReference type="NCBIfam" id="TIGR01640">
    <property type="entry name" value="F_box_assoc_1"/>
    <property type="match status" value="2"/>
</dbReference>
<dbReference type="Pfam" id="PF07734">
    <property type="entry name" value="FBA_1"/>
    <property type="match status" value="2"/>
</dbReference>
<gene>
    <name evidence="2" type="ORF">V6N11_074364</name>
</gene>
<dbReference type="SUPFAM" id="SSF50998">
    <property type="entry name" value="Quinoprotein alcohol dehydrogenase-like"/>
    <property type="match status" value="1"/>
</dbReference>
<dbReference type="CDD" id="cd22157">
    <property type="entry name" value="F-box_AtFBW1-like"/>
    <property type="match status" value="1"/>
</dbReference>
<dbReference type="PANTHER" id="PTHR31672">
    <property type="entry name" value="BNACNNG10540D PROTEIN"/>
    <property type="match status" value="1"/>
</dbReference>
<proteinExistence type="predicted"/>
<dbReference type="InterPro" id="IPR011043">
    <property type="entry name" value="Gal_Oxase/kelch_b-propeller"/>
</dbReference>